<sequence>MGYAQTVTTQKGLFFGLFSDYAEARVENYRRDIFAQSVRALEKLSDRQLEDIGIPRSEIKQRAYQSVYHNQPYAQKVH</sequence>
<dbReference type="AlphaFoldDB" id="A0A0N7MA40"/>
<dbReference type="OrthoDB" id="7709310at2"/>
<gene>
    <name evidence="2" type="ORF">RUE5091_02890</name>
</gene>
<proteinExistence type="predicted"/>
<keyword evidence="3" id="KW-1185">Reference proteome</keyword>
<evidence type="ECO:0000313" key="3">
    <source>
        <dbReference type="Proteomes" id="UP000051260"/>
    </source>
</evidence>
<reference evidence="3" key="1">
    <citation type="submission" date="2015-09" db="EMBL/GenBank/DDBJ databases">
        <authorList>
            <person name="Rodrigo-Torres L."/>
            <person name="Arahal D.R."/>
        </authorList>
    </citation>
    <scope>NUCLEOTIDE SEQUENCE [LARGE SCALE GENOMIC DNA]</scope>
    <source>
        <strain evidence="3">CECT 5091</strain>
    </source>
</reference>
<dbReference type="STRING" id="1715692.RUE5091_02890"/>
<evidence type="ECO:0000313" key="2">
    <source>
        <dbReference type="EMBL" id="CUK07084.1"/>
    </source>
</evidence>
<feature type="domain" description="YjiS-like" evidence="1">
    <location>
        <begin position="30"/>
        <end position="59"/>
    </location>
</feature>
<dbReference type="Pfam" id="PF06568">
    <property type="entry name" value="YjiS-like"/>
    <property type="match status" value="1"/>
</dbReference>
<dbReference type="RefSeq" id="WP_058282583.1">
    <property type="nucleotide sequence ID" value="NZ_CYUD01000009.1"/>
</dbReference>
<dbReference type="InterPro" id="IPR009506">
    <property type="entry name" value="YjiS-like"/>
</dbReference>
<organism evidence="2 3">
    <name type="scientific">Ruegeria denitrificans</name>
    <dbReference type="NCBI Taxonomy" id="1715692"/>
    <lineage>
        <taxon>Bacteria</taxon>
        <taxon>Pseudomonadati</taxon>
        <taxon>Pseudomonadota</taxon>
        <taxon>Alphaproteobacteria</taxon>
        <taxon>Rhodobacterales</taxon>
        <taxon>Roseobacteraceae</taxon>
        <taxon>Ruegeria</taxon>
    </lineage>
</organism>
<protein>
    <recommendedName>
        <fullName evidence="1">YjiS-like domain-containing protein</fullName>
    </recommendedName>
</protein>
<evidence type="ECO:0000259" key="1">
    <source>
        <dbReference type="Pfam" id="PF06568"/>
    </source>
</evidence>
<accession>A0A0N7MA40</accession>
<dbReference type="Proteomes" id="UP000051260">
    <property type="component" value="Unassembled WGS sequence"/>
</dbReference>
<dbReference type="EMBL" id="CYUD01000009">
    <property type="protein sequence ID" value="CUK07084.1"/>
    <property type="molecule type" value="Genomic_DNA"/>
</dbReference>
<name>A0A0N7MA40_9RHOB</name>